<comment type="pathway">
    <text evidence="1 10">Cell wall biogenesis; peptidoglycan biosynthesis.</text>
</comment>
<keyword evidence="7 10" id="KW-0133">Cell shape</keyword>
<keyword evidence="6" id="KW-0067">ATP-binding</keyword>
<evidence type="ECO:0000259" key="12">
    <source>
        <dbReference type="Pfam" id="PF08245"/>
    </source>
</evidence>
<keyword evidence="10" id="KW-0131">Cell cycle</keyword>
<evidence type="ECO:0000256" key="8">
    <source>
        <dbReference type="ARBA" id="ARBA00022984"/>
    </source>
</evidence>
<dbReference type="NCBIfam" id="NF001126">
    <property type="entry name" value="PRK00139.1-4"/>
    <property type="match status" value="1"/>
</dbReference>
<keyword evidence="4 13" id="KW-0436">Ligase</keyword>
<comment type="caution">
    <text evidence="13">The sequence shown here is derived from an EMBL/GenBank/DDBJ whole genome shotgun (WGS) entry which is preliminary data.</text>
</comment>
<dbReference type="Pfam" id="PF08245">
    <property type="entry name" value="Mur_ligase_M"/>
    <property type="match status" value="1"/>
</dbReference>
<evidence type="ECO:0000313" key="14">
    <source>
        <dbReference type="Proteomes" id="UP000753219"/>
    </source>
</evidence>
<evidence type="ECO:0000256" key="6">
    <source>
        <dbReference type="ARBA" id="ARBA00022840"/>
    </source>
</evidence>
<evidence type="ECO:0000256" key="9">
    <source>
        <dbReference type="ARBA" id="ARBA00023316"/>
    </source>
</evidence>
<dbReference type="InterPro" id="IPR035911">
    <property type="entry name" value="MurE/MurF_N"/>
</dbReference>
<dbReference type="PANTHER" id="PTHR23135:SF4">
    <property type="entry name" value="UDP-N-ACETYLMURAMOYL-L-ALANYL-D-GLUTAMATE--2,6-DIAMINOPIMELATE LIGASE MURE HOMOLOG, CHLOROPLASTIC"/>
    <property type="match status" value="1"/>
</dbReference>
<evidence type="ECO:0000256" key="1">
    <source>
        <dbReference type="ARBA" id="ARBA00004752"/>
    </source>
</evidence>
<dbReference type="InterPro" id="IPR013221">
    <property type="entry name" value="Mur_ligase_cen"/>
</dbReference>
<reference evidence="13" key="1">
    <citation type="submission" date="2021-02" db="EMBL/GenBank/DDBJ databases">
        <title>Infant gut strain persistence is associated with maternal origin, phylogeny, and functional potential including surface adhesion and iron acquisition.</title>
        <authorList>
            <person name="Lou Y.C."/>
        </authorList>
    </citation>
    <scope>NUCLEOTIDE SEQUENCE</scope>
    <source>
        <strain evidence="13">L3_108_103G1_dasL3_108_103G1_concoct_2</strain>
    </source>
</reference>
<dbReference type="Pfam" id="PF02875">
    <property type="entry name" value="Mur_ligase_C"/>
    <property type="match status" value="1"/>
</dbReference>
<dbReference type="GO" id="GO:0071555">
    <property type="term" value="P:cell wall organization"/>
    <property type="evidence" value="ECO:0007669"/>
    <property type="project" value="UniProtKB-KW"/>
</dbReference>
<keyword evidence="10" id="KW-0132">Cell division</keyword>
<comment type="similarity">
    <text evidence="2">Belongs to the MurCDEF family. MurE subfamily.</text>
</comment>
<dbReference type="InterPro" id="IPR018109">
    <property type="entry name" value="Folylpolyglutamate_synth_CS"/>
</dbReference>
<proteinExistence type="inferred from homology"/>
<dbReference type="GO" id="GO:0005737">
    <property type="term" value="C:cytoplasm"/>
    <property type="evidence" value="ECO:0007669"/>
    <property type="project" value="UniProtKB-SubCell"/>
</dbReference>
<evidence type="ECO:0000256" key="4">
    <source>
        <dbReference type="ARBA" id="ARBA00022598"/>
    </source>
</evidence>
<dbReference type="InterPro" id="IPR036565">
    <property type="entry name" value="Mur-like_cat_sf"/>
</dbReference>
<evidence type="ECO:0000256" key="10">
    <source>
        <dbReference type="RuleBase" id="RU004135"/>
    </source>
</evidence>
<dbReference type="InterPro" id="IPR005761">
    <property type="entry name" value="UDP-N-AcMur-Glu-dNH2Pim_ligase"/>
</dbReference>
<organism evidence="13 14">
    <name type="scientific">Amedibacillus dolichus</name>
    <dbReference type="NCBI Taxonomy" id="31971"/>
    <lineage>
        <taxon>Bacteria</taxon>
        <taxon>Bacillati</taxon>
        <taxon>Bacillota</taxon>
        <taxon>Erysipelotrichia</taxon>
        <taxon>Erysipelotrichales</taxon>
        <taxon>Erysipelotrichaceae</taxon>
        <taxon>Amedibacillus</taxon>
    </lineage>
</organism>
<dbReference type="SUPFAM" id="SSF63418">
    <property type="entry name" value="MurE/MurF N-terminal domain"/>
    <property type="match status" value="1"/>
</dbReference>
<dbReference type="EC" id="6.3.2.13" evidence="13"/>
<evidence type="ECO:0000256" key="3">
    <source>
        <dbReference type="ARBA" id="ARBA00022490"/>
    </source>
</evidence>
<dbReference type="GO" id="GO:0008765">
    <property type="term" value="F:UDP-N-acetylmuramoylalanyl-D-glutamate-2,6-diaminopimelate ligase activity"/>
    <property type="evidence" value="ECO:0007669"/>
    <property type="project" value="UniProtKB-EC"/>
</dbReference>
<dbReference type="Gene3D" id="3.40.1190.10">
    <property type="entry name" value="Mur-like, catalytic domain"/>
    <property type="match status" value="1"/>
</dbReference>
<dbReference type="PANTHER" id="PTHR23135">
    <property type="entry name" value="MUR LIGASE FAMILY MEMBER"/>
    <property type="match status" value="1"/>
</dbReference>
<dbReference type="InterPro" id="IPR004101">
    <property type="entry name" value="Mur_ligase_C"/>
</dbReference>
<dbReference type="SUPFAM" id="SSF53244">
    <property type="entry name" value="MurD-like peptide ligases, peptide-binding domain"/>
    <property type="match status" value="1"/>
</dbReference>
<keyword evidence="3" id="KW-0963">Cytoplasm</keyword>
<gene>
    <name evidence="13" type="ORF">KHZ85_00805</name>
</gene>
<feature type="domain" description="Mur ligase C-terminal" evidence="11">
    <location>
        <begin position="329"/>
        <end position="452"/>
    </location>
</feature>
<dbReference type="EMBL" id="JAGZMZ010000001">
    <property type="protein sequence ID" value="MBS4883299.1"/>
    <property type="molecule type" value="Genomic_DNA"/>
</dbReference>
<evidence type="ECO:0000256" key="2">
    <source>
        <dbReference type="ARBA" id="ARBA00005898"/>
    </source>
</evidence>
<dbReference type="NCBIfam" id="TIGR01085">
    <property type="entry name" value="murE"/>
    <property type="match status" value="1"/>
</dbReference>
<evidence type="ECO:0000256" key="7">
    <source>
        <dbReference type="ARBA" id="ARBA00022960"/>
    </source>
</evidence>
<dbReference type="Gene3D" id="3.40.1390.10">
    <property type="entry name" value="MurE/MurF, N-terminal domain"/>
    <property type="match status" value="1"/>
</dbReference>
<keyword evidence="9 10" id="KW-0961">Cell wall biogenesis/degradation</keyword>
<dbReference type="SUPFAM" id="SSF53623">
    <property type="entry name" value="MurD-like peptide ligases, catalytic domain"/>
    <property type="match status" value="1"/>
</dbReference>
<name>A0A942WBG9_9FIRM</name>
<keyword evidence="5" id="KW-0547">Nucleotide-binding</keyword>
<dbReference type="PROSITE" id="PS01011">
    <property type="entry name" value="FOLYLPOLYGLU_SYNT_1"/>
    <property type="match status" value="1"/>
</dbReference>
<dbReference type="Proteomes" id="UP000753219">
    <property type="component" value="Unassembled WGS sequence"/>
</dbReference>
<dbReference type="GO" id="GO:0009252">
    <property type="term" value="P:peptidoglycan biosynthetic process"/>
    <property type="evidence" value="ECO:0007669"/>
    <property type="project" value="UniProtKB-KW"/>
</dbReference>
<dbReference type="GO" id="GO:0051301">
    <property type="term" value="P:cell division"/>
    <property type="evidence" value="ECO:0007669"/>
    <property type="project" value="UniProtKB-KW"/>
</dbReference>
<dbReference type="GO" id="GO:0004326">
    <property type="term" value="F:tetrahydrofolylpolyglutamate synthase activity"/>
    <property type="evidence" value="ECO:0007669"/>
    <property type="project" value="InterPro"/>
</dbReference>
<feature type="domain" description="Mur ligase central" evidence="12">
    <location>
        <begin position="112"/>
        <end position="305"/>
    </location>
</feature>
<sequence length="484" mass="54458">MKVGRLGFILETITFTDLLAKVGVSCKDSRIVRGISDDSREVEQDMLFVAIKATAMKKEHILEALTKGAVVLCEKQPFADANIYEAASLKQKLILLLDTLYGRYEACQCIAVSGTNGKTSVASYIAQLLYMQKARVMVIGTGFVKGETISFETSNTTPGLIALAKYFDIARQKQITHIVMEVSSHAIAQERIARIRFDAVVFTNITADHLDYHITKTHYRFTKFKLANYLKKSGVIIYNADYEYMLPLVHMQSHRCVSYGLGAAHIPIEHVVLSESNIRFSLQGYKIRAHLLGLMNVYNVAAALTFMRINDVEYERLQEDVEKLRAVKGRLEVVYQGKFQVWIDYAHTAAALKEVLSFAKQVAKGRVISIVGCGGNRDVKKRPIMAEIAAKYSDVAIYTSDNPRFERVCDILKDMHAERFLNACVFEHRYYAIKHAVKIAQNSDIIVITGKGSEAFTSIYGKQYPCNDATWVKKLLDQGGETWK</sequence>
<evidence type="ECO:0000313" key="13">
    <source>
        <dbReference type="EMBL" id="MBS4883299.1"/>
    </source>
</evidence>
<protein>
    <submittedName>
        <fullName evidence="13">UDP-N-acetylmuramoyl-L-alanyl-D-glutamate--2, 6-diaminopimelate ligase</fullName>
        <ecNumber evidence="13">6.3.2.13</ecNumber>
    </submittedName>
</protein>
<dbReference type="InterPro" id="IPR036615">
    <property type="entry name" value="Mur_ligase_C_dom_sf"/>
</dbReference>
<comment type="subcellular location">
    <subcellularLocation>
        <location evidence="10">Cytoplasm</location>
    </subcellularLocation>
</comment>
<evidence type="ECO:0000259" key="11">
    <source>
        <dbReference type="Pfam" id="PF02875"/>
    </source>
</evidence>
<evidence type="ECO:0000256" key="5">
    <source>
        <dbReference type="ARBA" id="ARBA00022741"/>
    </source>
</evidence>
<dbReference type="Gene3D" id="3.90.190.20">
    <property type="entry name" value="Mur ligase, C-terminal domain"/>
    <property type="match status" value="1"/>
</dbReference>
<accession>A0A942WBG9</accession>
<dbReference type="GO" id="GO:0005524">
    <property type="term" value="F:ATP binding"/>
    <property type="evidence" value="ECO:0007669"/>
    <property type="project" value="UniProtKB-KW"/>
</dbReference>
<dbReference type="GO" id="GO:0008360">
    <property type="term" value="P:regulation of cell shape"/>
    <property type="evidence" value="ECO:0007669"/>
    <property type="project" value="UniProtKB-KW"/>
</dbReference>
<dbReference type="AlphaFoldDB" id="A0A942WBG9"/>
<keyword evidence="8 10" id="KW-0573">Peptidoglycan synthesis</keyword>